<accession>A0A261U0Q6</accession>
<comment type="caution">
    <text evidence="1">The sequence shown here is derived from an EMBL/GenBank/DDBJ whole genome shotgun (WGS) entry which is preliminary data.</text>
</comment>
<dbReference type="PROSITE" id="PS51257">
    <property type="entry name" value="PROKAR_LIPOPROTEIN"/>
    <property type="match status" value="1"/>
</dbReference>
<dbReference type="AlphaFoldDB" id="A0A261U0Q6"/>
<sequence length="173" mass="18729">MIRSYLSWTRAVGVGLVIGVALAGCVTKKQSGAAAVPAEPAPPRKVACTPAAANSPLVGTWYSVSRPRGFAGDFQSLTVLSADGTMSYETQLKVGKRTRPALRETGCWTHDNGVYTLQTTQSNGEPVDADDPIYRNAYRVESVDRSKLALREMKSNGQSITAKRMQPGYRMPY</sequence>
<dbReference type="RefSeq" id="WP_094798583.1">
    <property type="nucleotide sequence ID" value="NZ_NEVN01000001.1"/>
</dbReference>
<gene>
    <name evidence="1" type="ORF">CAL25_03795</name>
</gene>
<dbReference type="Proteomes" id="UP000216913">
    <property type="component" value="Unassembled WGS sequence"/>
</dbReference>
<name>A0A261U0Q6_9BORD</name>
<proteinExistence type="predicted"/>
<reference evidence="1 2" key="1">
    <citation type="submission" date="2017-05" db="EMBL/GenBank/DDBJ databases">
        <title>Complete and WGS of Bordetella genogroups.</title>
        <authorList>
            <person name="Spilker T."/>
            <person name="LiPuma J."/>
        </authorList>
    </citation>
    <scope>NUCLEOTIDE SEQUENCE [LARGE SCALE GENOMIC DNA]</scope>
    <source>
        <strain evidence="1 2">AU10456</strain>
    </source>
</reference>
<evidence type="ECO:0008006" key="3">
    <source>
        <dbReference type="Google" id="ProtNLM"/>
    </source>
</evidence>
<organism evidence="1 2">
    <name type="scientific">Bordetella genomosp. 5</name>
    <dbReference type="NCBI Taxonomy" id="1395608"/>
    <lineage>
        <taxon>Bacteria</taxon>
        <taxon>Pseudomonadati</taxon>
        <taxon>Pseudomonadota</taxon>
        <taxon>Betaproteobacteria</taxon>
        <taxon>Burkholderiales</taxon>
        <taxon>Alcaligenaceae</taxon>
        <taxon>Bordetella</taxon>
    </lineage>
</organism>
<keyword evidence="2" id="KW-1185">Reference proteome</keyword>
<dbReference type="OrthoDB" id="8634872at2"/>
<evidence type="ECO:0000313" key="1">
    <source>
        <dbReference type="EMBL" id="OZI55528.1"/>
    </source>
</evidence>
<dbReference type="EMBL" id="NEVP01000001">
    <property type="protein sequence ID" value="OZI55528.1"/>
    <property type="molecule type" value="Genomic_DNA"/>
</dbReference>
<evidence type="ECO:0000313" key="2">
    <source>
        <dbReference type="Proteomes" id="UP000216913"/>
    </source>
</evidence>
<protein>
    <recommendedName>
        <fullName evidence="3">Lipocalin-like domain-containing protein</fullName>
    </recommendedName>
</protein>